<feature type="region of interest" description="Disordered" evidence="1">
    <location>
        <begin position="77"/>
        <end position="111"/>
    </location>
</feature>
<reference evidence="3" key="1">
    <citation type="submission" date="2015-11" db="EMBL/GenBank/DDBJ databases">
        <authorList>
            <consortium name="Cross-ministerial Strategic Innovation Promotion Program (SIP) consortium"/>
            <person name="Tomihama T."/>
            <person name="Ikenaga M."/>
            <person name="Sakai M."/>
            <person name="Okubo T."/>
            <person name="Ikeda S."/>
        </authorList>
    </citation>
    <scope>NUCLEOTIDE SEQUENCE [LARGE SCALE GENOMIC DNA]</scope>
    <source>
        <strain evidence="3">S58</strain>
    </source>
</reference>
<evidence type="ECO:0000313" key="3">
    <source>
        <dbReference type="Proteomes" id="UP000067448"/>
    </source>
</evidence>
<evidence type="ECO:0000313" key="2">
    <source>
        <dbReference type="EMBL" id="GAQ63788.1"/>
    </source>
</evidence>
<dbReference type="AlphaFoldDB" id="A0A124C499"/>
<reference evidence="2 3" key="2">
    <citation type="journal article" date="2016" name="Genome Announc.">
        <title>Draft Genome Sequences of Streptomyces scabiei S58, Streptomyces turgidiscabies T45, and Streptomyces acidiscabies a10, the Pathogens of Potato Common Scab, Isolated in Japan.</title>
        <authorList>
            <person name="Tomihama T."/>
            <person name="Nishi Y."/>
            <person name="Sakai M."/>
            <person name="Ikenaga M."/>
            <person name="Okubo T."/>
            <person name="Ikeda S."/>
        </authorList>
    </citation>
    <scope>NUCLEOTIDE SEQUENCE [LARGE SCALE GENOMIC DNA]</scope>
    <source>
        <strain evidence="2 3">S58</strain>
    </source>
</reference>
<accession>A0A124C499</accession>
<reference evidence="3" key="3">
    <citation type="submission" date="2016-02" db="EMBL/GenBank/DDBJ databases">
        <title>Draft genome of pathogenic Streptomyces sp. in Japan.</title>
        <authorList>
            <person name="Tomihama T."/>
            <person name="Ikenaga M."/>
            <person name="Sakai M."/>
            <person name="Okubo T."/>
            <person name="Ikeda S."/>
        </authorList>
    </citation>
    <scope>NUCLEOTIDE SEQUENCE [LARGE SCALE GENOMIC DNA]</scope>
    <source>
        <strain evidence="3">S58</strain>
    </source>
</reference>
<dbReference type="Proteomes" id="UP000067448">
    <property type="component" value="Unassembled WGS sequence"/>
</dbReference>
<dbReference type="EMBL" id="BCMM01000019">
    <property type="protein sequence ID" value="GAQ63788.1"/>
    <property type="molecule type" value="Genomic_DNA"/>
</dbReference>
<dbReference type="OrthoDB" id="3627466at2"/>
<proteinExistence type="predicted"/>
<comment type="caution">
    <text evidence="2">The sequence shown here is derived from an EMBL/GenBank/DDBJ whole genome shotgun (WGS) entry which is preliminary data.</text>
</comment>
<organism evidence="2 3">
    <name type="scientific">Streptomyces scabiei</name>
    <dbReference type="NCBI Taxonomy" id="1930"/>
    <lineage>
        <taxon>Bacteria</taxon>
        <taxon>Bacillati</taxon>
        <taxon>Actinomycetota</taxon>
        <taxon>Actinomycetes</taxon>
        <taxon>Kitasatosporales</taxon>
        <taxon>Streptomycetaceae</taxon>
        <taxon>Streptomyces</taxon>
    </lineage>
</organism>
<protein>
    <submittedName>
        <fullName evidence="2">Uncharacterized protein</fullName>
    </submittedName>
</protein>
<evidence type="ECO:0000256" key="1">
    <source>
        <dbReference type="SAM" id="MobiDB-lite"/>
    </source>
</evidence>
<sequence length="111" mass="11516">MPLPQLTLGGGVFAFADIMIRPHPQDRRVARRAGERLLTGRRAPVGAASVDLTDRPTLSALRPWGRPDAGELRRPLAATPSLGQVYPSGSALTAKPETLVTTPGGGDPGGG</sequence>
<name>A0A124C499_STRSC</name>
<gene>
    <name evidence="2" type="ORF">SsS58_04174</name>
</gene>
<dbReference type="RefSeq" id="WP_059081375.1">
    <property type="nucleotide sequence ID" value="NZ_BCMM01000019.1"/>
</dbReference>